<dbReference type="InterPro" id="IPR045211">
    <property type="entry name" value="TFP11/STIP/Ntr1"/>
</dbReference>
<accession>A0A6U2SC08</accession>
<evidence type="ECO:0000313" key="2">
    <source>
        <dbReference type="EMBL" id="CAD9608223.1"/>
    </source>
</evidence>
<dbReference type="GO" id="GO:0000390">
    <property type="term" value="P:spliceosomal complex disassembly"/>
    <property type="evidence" value="ECO:0007669"/>
    <property type="project" value="InterPro"/>
</dbReference>
<protein>
    <submittedName>
        <fullName evidence="2">Uncharacterized protein</fullName>
    </submittedName>
</protein>
<reference evidence="2" key="1">
    <citation type="submission" date="2021-01" db="EMBL/GenBank/DDBJ databases">
        <authorList>
            <person name="Corre E."/>
            <person name="Pelletier E."/>
            <person name="Niang G."/>
            <person name="Scheremetjew M."/>
            <person name="Finn R."/>
            <person name="Kale V."/>
            <person name="Holt S."/>
            <person name="Cochrane G."/>
            <person name="Meng A."/>
            <person name="Brown T."/>
            <person name="Cohen L."/>
        </authorList>
    </citation>
    <scope>NUCLEOTIDE SEQUENCE</scope>
    <source>
        <strain evidence="2">B650</strain>
    </source>
</reference>
<evidence type="ECO:0000313" key="1">
    <source>
        <dbReference type="EMBL" id="CAD9608218.1"/>
    </source>
</evidence>
<dbReference type="PANTHER" id="PTHR23329:SF1">
    <property type="entry name" value="TUFTELIN-INTERACTING PROTEIN 11"/>
    <property type="match status" value="1"/>
</dbReference>
<dbReference type="PANTHER" id="PTHR23329">
    <property type="entry name" value="TUFTELIN-INTERACTING PROTEIN 11-RELATED"/>
    <property type="match status" value="1"/>
</dbReference>
<name>A0A6U2SC08_9STRA</name>
<sequence length="175" mass="19763">MSVDYCQVPAFYSAFKAAVPLSCLEDSTICAYFYAALMMIDASVQGDSKQLEELKPPSRMTISYRSTLTRRLLEAKTREKLAVGSSSSHRPTKTYYQGFVPGVTRSFREAFEDLCNQNGLLLQPRMGQNTKKDGKQVFECGNKNVPIYFDADIIFALQEKEWRPISVDALMLMAK</sequence>
<gene>
    <name evidence="1" type="ORF">LDAN0321_LOCUS19041</name>
    <name evidence="2" type="ORF">LDAN0321_LOCUS19043</name>
</gene>
<proteinExistence type="predicted"/>
<organism evidence="2">
    <name type="scientific">Leptocylindrus danicus</name>
    <dbReference type="NCBI Taxonomy" id="163516"/>
    <lineage>
        <taxon>Eukaryota</taxon>
        <taxon>Sar</taxon>
        <taxon>Stramenopiles</taxon>
        <taxon>Ochrophyta</taxon>
        <taxon>Bacillariophyta</taxon>
        <taxon>Coscinodiscophyceae</taxon>
        <taxon>Chaetocerotophycidae</taxon>
        <taxon>Leptocylindrales</taxon>
        <taxon>Leptocylindraceae</taxon>
        <taxon>Leptocylindrus</taxon>
    </lineage>
</organism>
<dbReference type="EMBL" id="HBGY01030619">
    <property type="protein sequence ID" value="CAD9608223.1"/>
    <property type="molecule type" value="Transcribed_RNA"/>
</dbReference>
<dbReference type="EMBL" id="HBGY01030617">
    <property type="protein sequence ID" value="CAD9608218.1"/>
    <property type="molecule type" value="Transcribed_RNA"/>
</dbReference>
<dbReference type="AlphaFoldDB" id="A0A6U2SC08"/>
<dbReference type="GO" id="GO:0071008">
    <property type="term" value="C:U2-type post-mRNA release spliceosomal complex"/>
    <property type="evidence" value="ECO:0007669"/>
    <property type="project" value="TreeGrafter"/>
</dbReference>